<dbReference type="EMBL" id="JAJIAO010000002">
    <property type="protein sequence ID" value="MCK8624478.1"/>
    <property type="molecule type" value="Genomic_DNA"/>
</dbReference>
<dbReference type="SUPFAM" id="SSF53901">
    <property type="entry name" value="Thiolase-like"/>
    <property type="match status" value="2"/>
</dbReference>
<reference evidence="17 18" key="1">
    <citation type="submission" date="2021-11" db="EMBL/GenBank/DDBJ databases">
        <title>Comparative genomics of bee honey and flower isolates.</title>
        <authorList>
            <person name="Bechtner J.D."/>
            <person name="Gallus M.K."/>
            <person name="Ehrmann M."/>
        </authorList>
    </citation>
    <scope>NUCLEOTIDE SEQUENCE [LARGE SCALE GENOMIC DNA]</scope>
    <source>
        <strain evidence="17 18">M161</strain>
    </source>
</reference>
<dbReference type="GO" id="GO:0004315">
    <property type="term" value="F:3-oxoacyl-[acyl-carrier-protein] synthase activity"/>
    <property type="evidence" value="ECO:0007669"/>
    <property type="project" value="UniProtKB-EC"/>
</dbReference>
<dbReference type="PROSITE" id="PS52004">
    <property type="entry name" value="KS3_2"/>
    <property type="match status" value="1"/>
</dbReference>
<evidence type="ECO:0000256" key="2">
    <source>
        <dbReference type="ARBA" id="ARBA00008467"/>
    </source>
</evidence>
<comment type="similarity">
    <text evidence="2 14 15">Belongs to the thiolase-like superfamily. Beta-ketoacyl-ACP synthases family.</text>
</comment>
<dbReference type="Proteomes" id="UP001522905">
    <property type="component" value="Unassembled WGS sequence"/>
</dbReference>
<evidence type="ECO:0000256" key="9">
    <source>
        <dbReference type="ARBA" id="ARBA00023160"/>
    </source>
</evidence>
<keyword evidence="10 14" id="KW-0012">Acyltransferase</keyword>
<dbReference type="PANTHER" id="PTHR11712:SF336">
    <property type="entry name" value="3-OXOACYL-[ACYL-CARRIER-PROTEIN] SYNTHASE, MITOCHONDRIAL"/>
    <property type="match status" value="1"/>
</dbReference>
<dbReference type="Pfam" id="PF00109">
    <property type="entry name" value="ketoacyl-synt"/>
    <property type="match status" value="1"/>
</dbReference>
<comment type="catalytic activity">
    <reaction evidence="13 14">
        <text>a fatty acyl-[ACP] + malonyl-[ACP] + H(+) = a 3-oxoacyl-[ACP] + holo-[ACP] + CO2</text>
        <dbReference type="Rhea" id="RHEA:22836"/>
        <dbReference type="Rhea" id="RHEA-COMP:9623"/>
        <dbReference type="Rhea" id="RHEA-COMP:9685"/>
        <dbReference type="Rhea" id="RHEA-COMP:9916"/>
        <dbReference type="Rhea" id="RHEA-COMP:14125"/>
        <dbReference type="ChEBI" id="CHEBI:15378"/>
        <dbReference type="ChEBI" id="CHEBI:16526"/>
        <dbReference type="ChEBI" id="CHEBI:64479"/>
        <dbReference type="ChEBI" id="CHEBI:78449"/>
        <dbReference type="ChEBI" id="CHEBI:78776"/>
        <dbReference type="ChEBI" id="CHEBI:138651"/>
    </reaction>
</comment>
<evidence type="ECO:0000259" key="16">
    <source>
        <dbReference type="PROSITE" id="PS52004"/>
    </source>
</evidence>
<comment type="catalytic activity">
    <reaction evidence="12 14">
        <text>(9Z)-hexadecenoyl-[ACP] + malonyl-[ACP] + H(+) = 3-oxo-(11Z)-octadecenoyl-[ACP] + holo-[ACP] + CO2</text>
        <dbReference type="Rhea" id="RHEA:55040"/>
        <dbReference type="Rhea" id="RHEA-COMP:9623"/>
        <dbReference type="Rhea" id="RHEA-COMP:9685"/>
        <dbReference type="Rhea" id="RHEA-COMP:10800"/>
        <dbReference type="Rhea" id="RHEA-COMP:14074"/>
        <dbReference type="ChEBI" id="CHEBI:15378"/>
        <dbReference type="ChEBI" id="CHEBI:16526"/>
        <dbReference type="ChEBI" id="CHEBI:64479"/>
        <dbReference type="ChEBI" id="CHEBI:78449"/>
        <dbReference type="ChEBI" id="CHEBI:83989"/>
        <dbReference type="ChEBI" id="CHEBI:138538"/>
        <dbReference type="EC" id="2.3.1.179"/>
    </reaction>
</comment>
<name>A0ABT0I104_9LACO</name>
<sequence>MQQHRVVVTGMGAVSPLGNDLNSFLDGIFASKTGIAPITHFDASETGVTLAAEVNDFDPLKRLDKKVSKRMDNFSRYAVYSAMEAMENAGLSKGDYDPYDLGVIYGSGIGGLTTIQEQAIKMSKKGPGRVSPFFVPNSIINMAAGNISINLDARNTSQAIVTACSSGTNAIGDAYEHIKNGKAKLMITGGSEASVNELGIAGFAALSALSTSETVEGGSIPFDKNRNGFVMGEGAGTLILEDYDHAKARGAKILGEIVGYGTTSDAYHLTAPRPDGAGAIAAMKQAVDEGDIKTSDLDYVNAHGTSTHANDSAESKAISTLFGDNNHIKVSSTKGMTGHALGAAGALEAVITVGALNRGQMPVNVGVKEQDPECDVTLVNEDNKKSDVKTAISNSFGFGGHNAVLAFKKYSE</sequence>
<dbReference type="InterPro" id="IPR017568">
    <property type="entry name" value="3-oxoacyl-ACP_synth-2"/>
</dbReference>
<evidence type="ECO:0000256" key="11">
    <source>
        <dbReference type="ARBA" id="ARBA00024006"/>
    </source>
</evidence>
<dbReference type="InterPro" id="IPR020841">
    <property type="entry name" value="PKS_Beta-ketoAc_synthase_dom"/>
</dbReference>
<dbReference type="InterPro" id="IPR014030">
    <property type="entry name" value="Ketoacyl_synth_N"/>
</dbReference>
<evidence type="ECO:0000256" key="14">
    <source>
        <dbReference type="PIRNR" id="PIRNR000447"/>
    </source>
</evidence>
<gene>
    <name evidence="17" type="primary">fabF</name>
    <name evidence="17" type="ORF">LNP07_03010</name>
</gene>
<keyword evidence="18" id="KW-1185">Reference proteome</keyword>
<evidence type="ECO:0000313" key="18">
    <source>
        <dbReference type="Proteomes" id="UP001522905"/>
    </source>
</evidence>
<dbReference type="Pfam" id="PF02801">
    <property type="entry name" value="Ketoacyl-synt_C"/>
    <property type="match status" value="1"/>
</dbReference>
<evidence type="ECO:0000256" key="1">
    <source>
        <dbReference type="ARBA" id="ARBA00005194"/>
    </source>
</evidence>
<dbReference type="PANTHER" id="PTHR11712">
    <property type="entry name" value="POLYKETIDE SYNTHASE-RELATED"/>
    <property type="match status" value="1"/>
</dbReference>
<proteinExistence type="inferred from homology"/>
<evidence type="ECO:0000256" key="5">
    <source>
        <dbReference type="ARBA" id="ARBA00022516"/>
    </source>
</evidence>
<keyword evidence="8" id="KW-0443">Lipid metabolism</keyword>
<evidence type="ECO:0000256" key="15">
    <source>
        <dbReference type="RuleBase" id="RU003694"/>
    </source>
</evidence>
<evidence type="ECO:0000256" key="6">
    <source>
        <dbReference type="ARBA" id="ARBA00022679"/>
    </source>
</evidence>
<keyword evidence="5 14" id="KW-0444">Lipid biosynthesis</keyword>
<dbReference type="Gene3D" id="3.40.47.10">
    <property type="match status" value="2"/>
</dbReference>
<evidence type="ECO:0000256" key="8">
    <source>
        <dbReference type="ARBA" id="ARBA00023098"/>
    </source>
</evidence>
<keyword evidence="9 14" id="KW-0275">Fatty acid biosynthesis</keyword>
<dbReference type="SMART" id="SM00825">
    <property type="entry name" value="PKS_KS"/>
    <property type="match status" value="1"/>
</dbReference>
<dbReference type="InterPro" id="IPR014031">
    <property type="entry name" value="Ketoacyl_synth_C"/>
</dbReference>
<dbReference type="PIRSF" id="PIRSF000447">
    <property type="entry name" value="KAS_II"/>
    <property type="match status" value="1"/>
</dbReference>
<dbReference type="CDD" id="cd00834">
    <property type="entry name" value="KAS_I_II"/>
    <property type="match status" value="1"/>
</dbReference>
<evidence type="ECO:0000256" key="3">
    <source>
        <dbReference type="ARBA" id="ARBA00012356"/>
    </source>
</evidence>
<comment type="caution">
    <text evidence="17">The sequence shown here is derived from an EMBL/GenBank/DDBJ whole genome shotgun (WGS) entry which is preliminary data.</text>
</comment>
<organism evidence="17 18">
    <name type="scientific">Apilactobacillus xinyiensis</name>
    <dbReference type="NCBI Taxonomy" id="2841032"/>
    <lineage>
        <taxon>Bacteria</taxon>
        <taxon>Bacillati</taxon>
        <taxon>Bacillota</taxon>
        <taxon>Bacilli</taxon>
        <taxon>Lactobacillales</taxon>
        <taxon>Lactobacillaceae</taxon>
        <taxon>Apilactobacillus</taxon>
    </lineage>
</organism>
<evidence type="ECO:0000256" key="4">
    <source>
        <dbReference type="ARBA" id="ARBA00014657"/>
    </source>
</evidence>
<evidence type="ECO:0000256" key="7">
    <source>
        <dbReference type="ARBA" id="ARBA00022832"/>
    </source>
</evidence>
<dbReference type="NCBIfam" id="TIGR03150">
    <property type="entry name" value="fabF"/>
    <property type="match status" value="1"/>
</dbReference>
<keyword evidence="7" id="KW-0276">Fatty acid metabolism</keyword>
<dbReference type="NCBIfam" id="NF005589">
    <property type="entry name" value="PRK07314.1"/>
    <property type="match status" value="1"/>
</dbReference>
<dbReference type="EC" id="2.3.1.179" evidence="3 14"/>
<feature type="domain" description="Ketosynthase family 3 (KS3)" evidence="16">
    <location>
        <begin position="3"/>
        <end position="409"/>
    </location>
</feature>
<evidence type="ECO:0000313" key="17">
    <source>
        <dbReference type="EMBL" id="MCK8624478.1"/>
    </source>
</evidence>
<dbReference type="InterPro" id="IPR016039">
    <property type="entry name" value="Thiolase-like"/>
</dbReference>
<protein>
    <recommendedName>
        <fullName evidence="4 14">3-oxoacyl-[acyl-carrier-protein] synthase 2</fullName>
        <ecNumber evidence="3 14">2.3.1.179</ecNumber>
    </recommendedName>
</protein>
<evidence type="ECO:0000256" key="13">
    <source>
        <dbReference type="ARBA" id="ARBA00047659"/>
    </source>
</evidence>
<dbReference type="InterPro" id="IPR000794">
    <property type="entry name" value="Beta-ketoacyl_synthase"/>
</dbReference>
<keyword evidence="6 14" id="KW-0808">Transferase</keyword>
<comment type="function">
    <text evidence="11 14">Involved in the type II fatty acid elongation cycle. Catalyzes the elongation of a wide range of acyl-ACP by the addition of two carbons from malonyl-ACP to an acyl acceptor. Can efficiently catalyze the conversion of palmitoleoyl-ACP (cis-hexadec-9-enoyl-ACP) to cis-vaccenoyl-ACP (cis-octadec-11-enoyl-ACP), an essential step in the thermal regulation of fatty acid composition.</text>
</comment>
<dbReference type="RefSeq" id="WP_248601565.1">
    <property type="nucleotide sequence ID" value="NZ_CAXMLZ010000011.1"/>
</dbReference>
<comment type="pathway">
    <text evidence="1 14">Lipid metabolism; fatty acid biosynthesis.</text>
</comment>
<evidence type="ECO:0000256" key="12">
    <source>
        <dbReference type="ARBA" id="ARBA00047318"/>
    </source>
</evidence>
<accession>A0ABT0I104</accession>
<evidence type="ECO:0000256" key="10">
    <source>
        <dbReference type="ARBA" id="ARBA00023315"/>
    </source>
</evidence>